<name>A0A0V0TBE3_9BILA</name>
<dbReference type="EMBL" id="JYDJ01000372">
    <property type="protein sequence ID" value="KRX36335.1"/>
    <property type="molecule type" value="Genomic_DNA"/>
</dbReference>
<protein>
    <submittedName>
        <fullName evidence="1">Uncharacterized protein</fullName>
    </submittedName>
</protein>
<evidence type="ECO:0000313" key="2">
    <source>
        <dbReference type="Proteomes" id="UP000055048"/>
    </source>
</evidence>
<dbReference type="AlphaFoldDB" id="A0A0V0TBE3"/>
<evidence type="ECO:0000313" key="1">
    <source>
        <dbReference type="EMBL" id="KRX36335.1"/>
    </source>
</evidence>
<keyword evidence="2" id="KW-1185">Reference proteome</keyword>
<proteinExistence type="predicted"/>
<comment type="caution">
    <text evidence="1">The sequence shown here is derived from an EMBL/GenBank/DDBJ whole genome shotgun (WGS) entry which is preliminary data.</text>
</comment>
<dbReference type="Proteomes" id="UP000055048">
    <property type="component" value="Unassembled WGS sequence"/>
</dbReference>
<organism evidence="1 2">
    <name type="scientific">Trichinella murrelli</name>
    <dbReference type="NCBI Taxonomy" id="144512"/>
    <lineage>
        <taxon>Eukaryota</taxon>
        <taxon>Metazoa</taxon>
        <taxon>Ecdysozoa</taxon>
        <taxon>Nematoda</taxon>
        <taxon>Enoplea</taxon>
        <taxon>Dorylaimia</taxon>
        <taxon>Trichinellida</taxon>
        <taxon>Trichinellidae</taxon>
        <taxon>Trichinella</taxon>
    </lineage>
</organism>
<reference evidence="1 2" key="1">
    <citation type="submission" date="2015-01" db="EMBL/GenBank/DDBJ databases">
        <title>Evolution of Trichinella species and genotypes.</title>
        <authorList>
            <person name="Korhonen P.K."/>
            <person name="Edoardo P."/>
            <person name="Giuseppe L.R."/>
            <person name="Gasser R.B."/>
        </authorList>
    </citation>
    <scope>NUCLEOTIDE SEQUENCE [LARGE SCALE GENOMIC DNA]</scope>
    <source>
        <strain evidence="1">ISS417</strain>
    </source>
</reference>
<accession>A0A0V0TBE3</accession>
<gene>
    <name evidence="1" type="ORF">T05_14632</name>
</gene>
<sequence length="69" mass="7569">MEETPVQADVWESSSYGIEDCHICHIYQTVKSKTEFMLSSLAFAVPGDAVALVWPGIFRHSGTPGCLSH</sequence>